<keyword evidence="1 4" id="KW-0489">Methyltransferase</keyword>
<proteinExistence type="inferred from homology"/>
<evidence type="ECO:0000256" key="5">
    <source>
        <dbReference type="PROSITE-ProRule" id="PRU10015"/>
    </source>
</evidence>
<evidence type="ECO:0000256" key="2">
    <source>
        <dbReference type="ARBA" id="ARBA00022679"/>
    </source>
</evidence>
<evidence type="ECO:0000256" key="4">
    <source>
        <dbReference type="PROSITE-ProRule" id="PRU01024"/>
    </source>
</evidence>
<feature type="compositionally biased region" description="Polar residues" evidence="6">
    <location>
        <begin position="61"/>
        <end position="73"/>
    </location>
</feature>
<name>A0A1M6LYD5_9CLOT</name>
<dbReference type="NCBIfam" id="TIGR00479">
    <property type="entry name" value="rumA"/>
    <property type="match status" value="1"/>
</dbReference>
<dbReference type="AlphaFoldDB" id="A0A1M6LYD5"/>
<evidence type="ECO:0000313" key="7">
    <source>
        <dbReference type="EMBL" id="SHJ76192.1"/>
    </source>
</evidence>
<accession>A0A1M6LYD5</accession>
<dbReference type="GO" id="GO:0070475">
    <property type="term" value="P:rRNA base methylation"/>
    <property type="evidence" value="ECO:0007669"/>
    <property type="project" value="TreeGrafter"/>
</dbReference>
<dbReference type="InterPro" id="IPR030391">
    <property type="entry name" value="MeTrfase_TrmA_CS"/>
</dbReference>
<dbReference type="Proteomes" id="UP000183952">
    <property type="component" value="Unassembled WGS sequence"/>
</dbReference>
<reference evidence="7 8" key="1">
    <citation type="submission" date="2016-11" db="EMBL/GenBank/DDBJ databases">
        <authorList>
            <person name="Jaros S."/>
            <person name="Januszkiewicz K."/>
            <person name="Wedrychowicz H."/>
        </authorList>
    </citation>
    <scope>NUCLEOTIDE SEQUENCE [LARGE SCALE GENOMIC DNA]</scope>
    <source>
        <strain evidence="7 8">DSM 3090</strain>
    </source>
</reference>
<keyword evidence="2 4" id="KW-0808">Transferase</keyword>
<feature type="compositionally biased region" description="Basic and acidic residues" evidence="6">
    <location>
        <begin position="22"/>
        <end position="49"/>
    </location>
</feature>
<dbReference type="Pfam" id="PF05958">
    <property type="entry name" value="tRNA_U5-meth_tr"/>
    <property type="match status" value="1"/>
</dbReference>
<organism evidence="7 8">
    <name type="scientific">Hathewaya proteolytica DSM 3090</name>
    <dbReference type="NCBI Taxonomy" id="1121331"/>
    <lineage>
        <taxon>Bacteria</taxon>
        <taxon>Bacillati</taxon>
        <taxon>Bacillota</taxon>
        <taxon>Clostridia</taxon>
        <taxon>Eubacteriales</taxon>
        <taxon>Clostridiaceae</taxon>
        <taxon>Hathewaya</taxon>
    </lineage>
</organism>
<feature type="binding site" evidence="4">
    <location>
        <position position="313"/>
    </location>
    <ligand>
        <name>S-adenosyl-L-methionine</name>
        <dbReference type="ChEBI" id="CHEBI:59789"/>
    </ligand>
</feature>
<dbReference type="PANTHER" id="PTHR11061:SF30">
    <property type="entry name" value="TRNA (URACIL(54)-C(5))-METHYLTRANSFERASE"/>
    <property type="match status" value="1"/>
</dbReference>
<keyword evidence="3 4" id="KW-0949">S-adenosyl-L-methionine</keyword>
<evidence type="ECO:0000256" key="6">
    <source>
        <dbReference type="SAM" id="MobiDB-lite"/>
    </source>
</evidence>
<dbReference type="FunFam" id="2.40.50.1070:FF:000003">
    <property type="entry name" value="23S rRNA (Uracil-5-)-methyltransferase RumA"/>
    <property type="match status" value="1"/>
</dbReference>
<dbReference type="Gene3D" id="3.40.50.150">
    <property type="entry name" value="Vaccinia Virus protein VP39"/>
    <property type="match status" value="1"/>
</dbReference>
<dbReference type="GO" id="GO:0070041">
    <property type="term" value="F:rRNA (uridine-C5-)-methyltransferase activity"/>
    <property type="evidence" value="ECO:0007669"/>
    <property type="project" value="TreeGrafter"/>
</dbReference>
<feature type="compositionally biased region" description="Low complexity" evidence="6">
    <location>
        <begin position="50"/>
        <end position="60"/>
    </location>
</feature>
<evidence type="ECO:0000256" key="3">
    <source>
        <dbReference type="ARBA" id="ARBA00022691"/>
    </source>
</evidence>
<keyword evidence="8" id="KW-1185">Reference proteome</keyword>
<feature type="active site" evidence="5">
    <location>
        <position position="409"/>
    </location>
</feature>
<dbReference type="SUPFAM" id="SSF53335">
    <property type="entry name" value="S-adenosyl-L-methionine-dependent methyltransferases"/>
    <property type="match status" value="1"/>
</dbReference>
<dbReference type="PROSITE" id="PS01230">
    <property type="entry name" value="TRMA_1"/>
    <property type="match status" value="1"/>
</dbReference>
<dbReference type="PROSITE" id="PS51687">
    <property type="entry name" value="SAM_MT_RNA_M5U"/>
    <property type="match status" value="1"/>
</dbReference>
<protein>
    <submittedName>
        <fullName evidence="7">23S rRNA (Uracil1939-C5)-methyltransferase</fullName>
    </submittedName>
</protein>
<feature type="binding site" evidence="4">
    <location>
        <position position="284"/>
    </location>
    <ligand>
        <name>S-adenosyl-L-methionine</name>
        <dbReference type="ChEBI" id="CHEBI:59789"/>
    </ligand>
</feature>
<dbReference type="PROSITE" id="PS01231">
    <property type="entry name" value="TRMA_2"/>
    <property type="match status" value="1"/>
</dbReference>
<gene>
    <name evidence="7" type="ORF">SAMN02745248_00867</name>
</gene>
<feature type="region of interest" description="Disordered" evidence="6">
    <location>
        <begin position="1"/>
        <end position="73"/>
    </location>
</feature>
<sequence>MNSSKKNPNSNRKNSRNTGKYKKSDSEYWSKENKHTKADNKSSSKEPMKAIKPIKPMKNMRTTNPKDINPSNPSKLCKVSHRCGGCQLLDMPYEEQLKMKHDNVSKLLNGLFTVESIIGMESPFNYRNKVHAVFTEDKFNNIISGVYEEGTHKVVPVDSCCIEDKEADEIIVSIRKMMKSFKMKPYNEDTKDGFLRHVLIRKGFHTGEIMVVLVISSIVFPSKKNFIKELLKLHPSITTIVANVNNKKTSMVLGDREEVLYGKGYITDSLCGRTFRISPKSFYQVNPVQTEILYNKAIEFANLTGRETVIDAYCGTGTIGLIAAKTAKQVIGVELNPDAVKDAITNAKINDIKNTRFYNADATEFMMNMASKGETVHVVMMDPPRSGSTEEFINAVAKLSPKTVVYISCNPETLARDLKTFKNKGYKAEKAEAVDMFPMTGHVESIILMTYCGSEGK</sequence>
<feature type="binding site" evidence="4">
    <location>
        <position position="334"/>
    </location>
    <ligand>
        <name>S-adenosyl-L-methionine</name>
        <dbReference type="ChEBI" id="CHEBI:59789"/>
    </ligand>
</feature>
<comment type="similarity">
    <text evidence="4">Belongs to the class I-like SAM-binding methyltransferase superfamily. RNA M5U methyltransferase family.</text>
</comment>
<dbReference type="InterPro" id="IPR010280">
    <property type="entry name" value="U5_MeTrfase_fam"/>
</dbReference>
<dbReference type="EMBL" id="FRAD01000006">
    <property type="protein sequence ID" value="SHJ76192.1"/>
    <property type="molecule type" value="Genomic_DNA"/>
</dbReference>
<evidence type="ECO:0000256" key="1">
    <source>
        <dbReference type="ARBA" id="ARBA00022603"/>
    </source>
</evidence>
<evidence type="ECO:0000313" key="8">
    <source>
        <dbReference type="Proteomes" id="UP000183952"/>
    </source>
</evidence>
<dbReference type="CDD" id="cd02440">
    <property type="entry name" value="AdoMet_MTases"/>
    <property type="match status" value="1"/>
</dbReference>
<feature type="compositionally biased region" description="Low complexity" evidence="6">
    <location>
        <begin position="1"/>
        <end position="12"/>
    </location>
</feature>
<dbReference type="FunFam" id="3.40.50.150:FF:000009">
    <property type="entry name" value="23S rRNA (Uracil(1939)-C(5))-methyltransferase RlmD"/>
    <property type="match status" value="1"/>
</dbReference>
<dbReference type="InterPro" id="IPR029063">
    <property type="entry name" value="SAM-dependent_MTases_sf"/>
</dbReference>
<dbReference type="PANTHER" id="PTHR11061">
    <property type="entry name" value="RNA M5U METHYLTRANSFERASE"/>
    <property type="match status" value="1"/>
</dbReference>
<feature type="active site" description="Nucleophile" evidence="4">
    <location>
        <position position="409"/>
    </location>
</feature>
<feature type="binding site" evidence="4">
    <location>
        <position position="382"/>
    </location>
    <ligand>
        <name>S-adenosyl-L-methionine</name>
        <dbReference type="ChEBI" id="CHEBI:59789"/>
    </ligand>
</feature>
<dbReference type="InterPro" id="IPR030390">
    <property type="entry name" value="MeTrfase_TrmA_AS"/>
</dbReference>
<dbReference type="Gene3D" id="2.40.50.1070">
    <property type="match status" value="1"/>
</dbReference>
<dbReference type="STRING" id="1121331.SAMN02745248_00867"/>
<dbReference type="RefSeq" id="WP_242942327.1">
    <property type="nucleotide sequence ID" value="NZ_FRAD01000006.1"/>
</dbReference>